<gene>
    <name evidence="2" type="ORF">g.18590</name>
    <name evidence="3" type="ORF">g.18591</name>
    <name evidence="1" type="ORF">g.18592</name>
</gene>
<dbReference type="AlphaFoldDB" id="A0A1B6DGJ6"/>
<evidence type="ECO:0000313" key="1">
    <source>
        <dbReference type="EMBL" id="JAS10145.1"/>
    </source>
</evidence>
<organism evidence="3">
    <name type="scientific">Clastoptera arizonana</name>
    <name type="common">Arizona spittle bug</name>
    <dbReference type="NCBI Taxonomy" id="38151"/>
    <lineage>
        <taxon>Eukaryota</taxon>
        <taxon>Metazoa</taxon>
        <taxon>Ecdysozoa</taxon>
        <taxon>Arthropoda</taxon>
        <taxon>Hexapoda</taxon>
        <taxon>Insecta</taxon>
        <taxon>Pterygota</taxon>
        <taxon>Neoptera</taxon>
        <taxon>Paraneoptera</taxon>
        <taxon>Hemiptera</taxon>
        <taxon>Auchenorrhyncha</taxon>
        <taxon>Cercopoidea</taxon>
        <taxon>Clastopteridae</taxon>
        <taxon>Clastoptera</taxon>
    </lineage>
</organism>
<evidence type="ECO:0000313" key="3">
    <source>
        <dbReference type="EMBL" id="JAS24816.1"/>
    </source>
</evidence>
<dbReference type="EMBL" id="GEDC01012482">
    <property type="protein sequence ID" value="JAS24816.1"/>
    <property type="molecule type" value="Transcribed_RNA"/>
</dbReference>
<proteinExistence type="predicted"/>
<name>A0A1B6DGJ6_9HEMI</name>
<accession>A0A1B6DGJ6</accession>
<reference evidence="3" key="1">
    <citation type="submission" date="2015-12" db="EMBL/GenBank/DDBJ databases">
        <title>De novo transcriptome assembly of four potential Pierce s Disease insect vectors from Arizona vineyards.</title>
        <authorList>
            <person name="Tassone E.E."/>
        </authorList>
    </citation>
    <scope>NUCLEOTIDE SEQUENCE</scope>
</reference>
<evidence type="ECO:0000313" key="2">
    <source>
        <dbReference type="EMBL" id="JAS23482.1"/>
    </source>
</evidence>
<protein>
    <submittedName>
        <fullName evidence="3">Uncharacterized protein</fullName>
    </submittedName>
</protein>
<dbReference type="EMBL" id="GEDC01027153">
    <property type="protein sequence ID" value="JAS10145.1"/>
    <property type="molecule type" value="Transcribed_RNA"/>
</dbReference>
<sequence length="143" mass="16724">MAPISKPIPHEFLKFIPNYDGSPYKLIHFIDTIKDLVRNYCTENINECSSNHWLLFKASMSKLEGSAETVAYNNNCNSITELLDALTKNFSDNRSAQEMIYEIQQMKMSDREHPIDFLNRLNERRITVVTKYRLEEIKDCALE</sequence>
<feature type="non-terminal residue" evidence="3">
    <location>
        <position position="143"/>
    </location>
</feature>
<dbReference type="EMBL" id="GEDC01013816">
    <property type="protein sequence ID" value="JAS23482.1"/>
    <property type="molecule type" value="Transcribed_RNA"/>
</dbReference>